<dbReference type="EMBL" id="CAJPEV010000217">
    <property type="protein sequence ID" value="CAG0882512.1"/>
    <property type="molecule type" value="Genomic_DNA"/>
</dbReference>
<dbReference type="PANTHER" id="PTHR45632">
    <property type="entry name" value="LD33804P"/>
    <property type="match status" value="1"/>
</dbReference>
<keyword evidence="1" id="KW-0880">Kelch repeat</keyword>
<dbReference type="AlphaFoldDB" id="A0A7R8X1P9"/>
<proteinExistence type="predicted"/>
<feature type="domain" description="BACK" evidence="3">
    <location>
        <begin position="124"/>
        <end position="225"/>
    </location>
</feature>
<dbReference type="PANTHER" id="PTHR45632:SF5">
    <property type="entry name" value="KELCH-LIKE PROTEIN 22"/>
    <property type="match status" value="1"/>
</dbReference>
<dbReference type="Proteomes" id="UP000677054">
    <property type="component" value="Unassembled WGS sequence"/>
</dbReference>
<organism evidence="4">
    <name type="scientific">Darwinula stevensoni</name>
    <dbReference type="NCBI Taxonomy" id="69355"/>
    <lineage>
        <taxon>Eukaryota</taxon>
        <taxon>Metazoa</taxon>
        <taxon>Ecdysozoa</taxon>
        <taxon>Arthropoda</taxon>
        <taxon>Crustacea</taxon>
        <taxon>Oligostraca</taxon>
        <taxon>Ostracoda</taxon>
        <taxon>Podocopa</taxon>
        <taxon>Podocopida</taxon>
        <taxon>Darwinulocopina</taxon>
        <taxon>Darwinuloidea</taxon>
        <taxon>Darwinulidae</taxon>
        <taxon>Darwinula</taxon>
    </lineage>
</organism>
<dbReference type="Pfam" id="PF07707">
    <property type="entry name" value="BACK"/>
    <property type="match status" value="1"/>
</dbReference>
<feature type="region of interest" description="Disordered" evidence="2">
    <location>
        <begin position="16"/>
        <end position="39"/>
    </location>
</feature>
<evidence type="ECO:0000256" key="2">
    <source>
        <dbReference type="SAM" id="MobiDB-lite"/>
    </source>
</evidence>
<dbReference type="OrthoDB" id="6428058at2759"/>
<dbReference type="Gene3D" id="1.25.40.420">
    <property type="match status" value="1"/>
</dbReference>
<dbReference type="SMART" id="SM00612">
    <property type="entry name" value="Kelch"/>
    <property type="match status" value="3"/>
</dbReference>
<dbReference type="InterPro" id="IPR011705">
    <property type="entry name" value="BACK"/>
</dbReference>
<evidence type="ECO:0000259" key="3">
    <source>
        <dbReference type="SMART" id="SM00875"/>
    </source>
</evidence>
<name>A0A7R8X1P9_9CRUS</name>
<gene>
    <name evidence="4" type="ORF">DSTB1V02_LOCUS2079</name>
</gene>
<dbReference type="SMART" id="SM00875">
    <property type="entry name" value="BACK"/>
    <property type="match status" value="1"/>
</dbReference>
<evidence type="ECO:0000313" key="4">
    <source>
        <dbReference type="EMBL" id="CAD7242106.1"/>
    </source>
</evidence>
<evidence type="ECO:0000313" key="5">
    <source>
        <dbReference type="Proteomes" id="UP000677054"/>
    </source>
</evidence>
<sequence length="536" mass="60745">MRPVHLGEHIRFCRHGPGQESVQENTVGSGVGVSKSDRKGERPSAILRCRVESGRQGLLQQQVDFGFMVALLRPDFHFWKRRGNEKGGGPQWCLENRIHGHNPQERAGPQVVSAAPTERPVRNALLFLRTAQDLGEKELQEEILAFVARCFSDIVGTPGFLELTLETIRGLFLRDDLKIDSEEAVFRSCKCWIEHDQDRREHWPALLDAVRLPLLPLDFLKRNVIGDPSISLDHRCGRIIGEAKDYHVPELRDLVPVRKTIQRGSRPRTPTEVFFLAEWNDGRKTIARMHPESWGTSHVTQYPFPDVYFYLRCFTAIGNRLFVVGGGELKTMELHDMSWKTGPAPPVNVIYPACASSSDSIFLCGGLKNNSVCRFDLQGQKWIQLPKFRTPRGGAAAALQGSTLHLIGGWDTRDIMLGEYERLDVRLGLWEKVAPLPQGREWPAAVFHNEKLYIGGGGDVSLWKQEVFSYEARVNKWMQLPSMKKGRECHGLISFEGKLYGIGGLENPTIEAFDEEEWKFIKNLGFKTCEQACFMI</sequence>
<dbReference type="InterPro" id="IPR015915">
    <property type="entry name" value="Kelch-typ_b-propeller"/>
</dbReference>
<protein>
    <recommendedName>
        <fullName evidence="3">BACK domain-containing protein</fullName>
    </recommendedName>
</protein>
<dbReference type="Pfam" id="PF24681">
    <property type="entry name" value="Kelch_KLHDC2_KLHL20_DRC7"/>
    <property type="match status" value="1"/>
</dbReference>
<dbReference type="Gene3D" id="2.120.10.80">
    <property type="entry name" value="Kelch-type beta propeller"/>
    <property type="match status" value="1"/>
</dbReference>
<evidence type="ECO:0000256" key="1">
    <source>
        <dbReference type="ARBA" id="ARBA00022441"/>
    </source>
</evidence>
<dbReference type="InterPro" id="IPR006652">
    <property type="entry name" value="Kelch_1"/>
</dbReference>
<dbReference type="SUPFAM" id="SSF117281">
    <property type="entry name" value="Kelch motif"/>
    <property type="match status" value="1"/>
</dbReference>
<keyword evidence="5" id="KW-1185">Reference proteome</keyword>
<reference evidence="4" key="1">
    <citation type="submission" date="2020-11" db="EMBL/GenBank/DDBJ databases">
        <authorList>
            <person name="Tran Van P."/>
        </authorList>
    </citation>
    <scope>NUCLEOTIDE SEQUENCE</scope>
</reference>
<dbReference type="EMBL" id="LR899734">
    <property type="protein sequence ID" value="CAD7242106.1"/>
    <property type="molecule type" value="Genomic_DNA"/>
</dbReference>
<accession>A0A7R8X1P9</accession>